<evidence type="ECO:0000256" key="1">
    <source>
        <dbReference type="SAM" id="MobiDB-lite"/>
    </source>
</evidence>
<feature type="transmembrane region" description="Helical" evidence="2">
    <location>
        <begin position="253"/>
        <end position="271"/>
    </location>
</feature>
<keyword evidence="4" id="KW-1185">Reference proteome</keyword>
<comment type="caution">
    <text evidence="3">The sequence shown here is derived from an EMBL/GenBank/DDBJ whole genome shotgun (WGS) entry which is preliminary data.</text>
</comment>
<reference evidence="3 4" key="1">
    <citation type="submission" date="2022-06" db="EMBL/GenBank/DDBJ databases">
        <title>Genomic Encyclopedia of Archaeal and Bacterial Type Strains, Phase II (KMG-II): from individual species to whole genera.</title>
        <authorList>
            <person name="Goeker M."/>
        </authorList>
    </citation>
    <scope>NUCLEOTIDE SEQUENCE [LARGE SCALE GENOMIC DNA]</scope>
    <source>
        <strain evidence="3 4">DSM 44255</strain>
    </source>
</reference>
<dbReference type="Pfam" id="PF12730">
    <property type="entry name" value="ABC2_membrane_4"/>
    <property type="match status" value="1"/>
</dbReference>
<evidence type="ECO:0000313" key="3">
    <source>
        <dbReference type="EMBL" id="MCP2268301.1"/>
    </source>
</evidence>
<feature type="transmembrane region" description="Helical" evidence="2">
    <location>
        <begin position="126"/>
        <end position="147"/>
    </location>
</feature>
<gene>
    <name evidence="3" type="ORF">LV75_000787</name>
</gene>
<keyword evidence="2" id="KW-1133">Transmembrane helix</keyword>
<feature type="transmembrane region" description="Helical" evidence="2">
    <location>
        <begin position="85"/>
        <end position="106"/>
    </location>
</feature>
<feature type="region of interest" description="Disordered" evidence="1">
    <location>
        <begin position="1"/>
        <end position="21"/>
    </location>
</feature>
<protein>
    <submittedName>
        <fullName evidence="3">ABC-2 type transport system permease protein</fullName>
    </submittedName>
</protein>
<dbReference type="PANTHER" id="PTHR37305">
    <property type="entry name" value="INTEGRAL MEMBRANE PROTEIN-RELATED"/>
    <property type="match status" value="1"/>
</dbReference>
<feature type="transmembrane region" description="Helical" evidence="2">
    <location>
        <begin position="305"/>
        <end position="324"/>
    </location>
</feature>
<organism evidence="3 4">
    <name type="scientific">Actinokineospora diospyrosa</name>
    <dbReference type="NCBI Taxonomy" id="103728"/>
    <lineage>
        <taxon>Bacteria</taxon>
        <taxon>Bacillati</taxon>
        <taxon>Actinomycetota</taxon>
        <taxon>Actinomycetes</taxon>
        <taxon>Pseudonocardiales</taxon>
        <taxon>Pseudonocardiaceae</taxon>
        <taxon>Actinokineospora</taxon>
    </lineage>
</organism>
<name>A0ABT1I6R0_9PSEU</name>
<evidence type="ECO:0000256" key="2">
    <source>
        <dbReference type="SAM" id="Phobius"/>
    </source>
</evidence>
<accession>A0ABT1I6R0</accession>
<keyword evidence="2" id="KW-0472">Membrane</keyword>
<dbReference type="Proteomes" id="UP001205185">
    <property type="component" value="Unassembled WGS sequence"/>
</dbReference>
<dbReference type="PANTHER" id="PTHR37305:SF1">
    <property type="entry name" value="MEMBRANE PROTEIN"/>
    <property type="match status" value="1"/>
</dbReference>
<keyword evidence="2" id="KW-0812">Transmembrane</keyword>
<dbReference type="EMBL" id="JAMTCO010000002">
    <property type="protein sequence ID" value="MCP2268301.1"/>
    <property type="molecule type" value="Genomic_DNA"/>
</dbReference>
<proteinExistence type="predicted"/>
<feature type="compositionally biased region" description="Basic and acidic residues" evidence="1">
    <location>
        <begin position="1"/>
        <end position="10"/>
    </location>
</feature>
<evidence type="ECO:0000313" key="4">
    <source>
        <dbReference type="Proteomes" id="UP001205185"/>
    </source>
</evidence>
<feature type="transmembrane region" description="Helical" evidence="2">
    <location>
        <begin position="223"/>
        <end position="246"/>
    </location>
</feature>
<sequence length="334" mass="35213">MSGDNGHRPTESAGKGAAGKGAGAVVENVSTVHTDPAAIDEMVDAASHEHVGFGPDGAVDGFRQGRTLPLRVELARQLRRRRTQLLLGFLVLLPFILWAAFEFGTSDSGRRSGGFVDLATASAPNFVVFVLFAAGSFLLPMIVALFFGDTVASEASWSSLKYLLAMPIPRGRLLRQKALTSGLLSLFALALLPAVALLVGVVFYGAGEAVSPTGDAIAFSDSLLAMVFAVVYIAVNLLWVAGLAMFLSVTTDAPLGAVGGTVLVAILSQILDQITALEGIRDYLPTHFAFAWSDLISTDIDWSNMTQGAFSAVAYAAVFGLLAARRFRTKDITS</sequence>
<feature type="transmembrane region" description="Helical" evidence="2">
    <location>
        <begin position="178"/>
        <end position="203"/>
    </location>
</feature>